<dbReference type="Pfam" id="PF13419">
    <property type="entry name" value="HAD_2"/>
    <property type="match status" value="1"/>
</dbReference>
<evidence type="ECO:0000256" key="3">
    <source>
        <dbReference type="ARBA" id="ARBA00022842"/>
    </source>
</evidence>
<proteinExistence type="predicted"/>
<dbReference type="InterPro" id="IPR006549">
    <property type="entry name" value="HAD-SF_hydro_IIIA"/>
</dbReference>
<evidence type="ECO:0000313" key="5">
    <source>
        <dbReference type="Proteomes" id="UP000781932"/>
    </source>
</evidence>
<sequence>MTSSQNGVPAVLFDLDNTIFDHYHSLKTAISSIQKNFDGIAQYTTQDLISKYNASLQKAYDEYLSKEISYEEADLKKVRLFFGEIGLPEPDHEQIIEFRNIYKPAYRGSRRATPGSVEILVRLREQGYRLAIVTNGQVKDQLEKLDAIGVRHLVDTIITSEEAGCRKPETHIFHLALQALGASIQKSYVVGDDVESDIKGGIDAGLNTILYSPLSRDSTRELYGRTVPVVQSMAQLPGHLSFSLPRFAPRIYLQDSKVIAEGIGMDVVTGRRHYLSLTKETVRLLASQLAYIFRDISENDYVSAISRVETMIRVTAKAASPIDETAIQISYTGQIQSSVTENIDLAMVSTERPHSIRVEYNKQIFASDSSTRSQLRECFELVQEYCDNLMRDHPKAALSNLRSVMFILGGFAGIRNSVVVECDGIDLERS</sequence>
<reference evidence="4" key="1">
    <citation type="submission" date="2020-03" db="EMBL/GenBank/DDBJ databases">
        <authorList>
            <person name="He L."/>
        </authorList>
    </citation>
    <scope>NUCLEOTIDE SEQUENCE</scope>
    <source>
        <strain evidence="4">CkLH20</strain>
    </source>
</reference>
<name>A0A9P6HWY2_9PEZI</name>
<keyword evidence="2" id="KW-0378">Hydrolase</keyword>
<dbReference type="NCBIfam" id="TIGR01549">
    <property type="entry name" value="HAD-SF-IA-v1"/>
    <property type="match status" value="1"/>
</dbReference>
<dbReference type="Proteomes" id="UP000781932">
    <property type="component" value="Unassembled WGS sequence"/>
</dbReference>
<dbReference type="RefSeq" id="XP_038742469.1">
    <property type="nucleotide sequence ID" value="XM_038892233.1"/>
</dbReference>
<dbReference type="Gene3D" id="3.40.50.1000">
    <property type="entry name" value="HAD superfamily/HAD-like"/>
    <property type="match status" value="1"/>
</dbReference>
<reference evidence="4" key="2">
    <citation type="submission" date="2020-11" db="EMBL/GenBank/DDBJ databases">
        <title>Whole genome sequencing of Colletotrichum sp.</title>
        <authorList>
            <person name="Li H."/>
        </authorList>
    </citation>
    <scope>NUCLEOTIDE SEQUENCE</scope>
    <source>
        <strain evidence="4">CkLH20</strain>
    </source>
</reference>
<organism evidence="4 5">
    <name type="scientific">Colletotrichum karsti</name>
    <dbReference type="NCBI Taxonomy" id="1095194"/>
    <lineage>
        <taxon>Eukaryota</taxon>
        <taxon>Fungi</taxon>
        <taxon>Dikarya</taxon>
        <taxon>Ascomycota</taxon>
        <taxon>Pezizomycotina</taxon>
        <taxon>Sordariomycetes</taxon>
        <taxon>Hypocreomycetidae</taxon>
        <taxon>Glomerellales</taxon>
        <taxon>Glomerellaceae</taxon>
        <taxon>Colletotrichum</taxon>
        <taxon>Colletotrichum boninense species complex</taxon>
    </lineage>
</organism>
<dbReference type="NCBIfam" id="TIGR01662">
    <property type="entry name" value="HAD-SF-IIIA"/>
    <property type="match status" value="1"/>
</dbReference>
<dbReference type="GO" id="GO:0016791">
    <property type="term" value="F:phosphatase activity"/>
    <property type="evidence" value="ECO:0007669"/>
    <property type="project" value="UniProtKB-ARBA"/>
</dbReference>
<dbReference type="PANTHER" id="PTHR46470:SF4">
    <property type="entry name" value="5-AMINO-6-(5-PHOSPHO-D-RIBITYLAMINO)URACIL PHOSPHATASE YIGB"/>
    <property type="match status" value="1"/>
</dbReference>
<comment type="caution">
    <text evidence="4">The sequence shown here is derived from an EMBL/GenBank/DDBJ whole genome shotgun (WGS) entry which is preliminary data.</text>
</comment>
<accession>A0A9P6HWY2</accession>
<dbReference type="GeneID" id="62165307"/>
<evidence type="ECO:0000256" key="1">
    <source>
        <dbReference type="ARBA" id="ARBA00001946"/>
    </source>
</evidence>
<dbReference type="InterPro" id="IPR036412">
    <property type="entry name" value="HAD-like_sf"/>
</dbReference>
<comment type="cofactor">
    <cofactor evidence="1">
        <name>Mg(2+)</name>
        <dbReference type="ChEBI" id="CHEBI:18420"/>
    </cofactor>
</comment>
<gene>
    <name evidence="4" type="ORF">CkaCkLH20_09518</name>
</gene>
<evidence type="ECO:0000313" key="4">
    <source>
        <dbReference type="EMBL" id="KAF9873008.1"/>
    </source>
</evidence>
<dbReference type="PANTHER" id="PTHR46470">
    <property type="entry name" value="N-ACYLNEURAMINATE-9-PHOSPHATASE"/>
    <property type="match status" value="1"/>
</dbReference>
<dbReference type="EMBL" id="JAATWM020000034">
    <property type="protein sequence ID" value="KAF9873008.1"/>
    <property type="molecule type" value="Genomic_DNA"/>
</dbReference>
<evidence type="ECO:0000256" key="2">
    <source>
        <dbReference type="ARBA" id="ARBA00022801"/>
    </source>
</evidence>
<keyword evidence="3" id="KW-0460">Magnesium</keyword>
<dbReference type="SUPFAM" id="SSF56784">
    <property type="entry name" value="HAD-like"/>
    <property type="match status" value="1"/>
</dbReference>
<dbReference type="GO" id="GO:0044281">
    <property type="term" value="P:small molecule metabolic process"/>
    <property type="evidence" value="ECO:0007669"/>
    <property type="project" value="UniProtKB-ARBA"/>
</dbReference>
<dbReference type="InterPro" id="IPR023214">
    <property type="entry name" value="HAD_sf"/>
</dbReference>
<keyword evidence="5" id="KW-1185">Reference proteome</keyword>
<dbReference type="OrthoDB" id="444127at2759"/>
<protein>
    <submittedName>
        <fullName evidence="4">Had-superfamily subfamily variant 1</fullName>
    </submittedName>
</protein>
<dbReference type="InterPro" id="IPR006439">
    <property type="entry name" value="HAD-SF_hydro_IA"/>
</dbReference>
<dbReference type="AlphaFoldDB" id="A0A9P6HWY2"/>
<dbReference type="InterPro" id="IPR051400">
    <property type="entry name" value="HAD-like_hydrolase"/>
</dbReference>
<dbReference type="SFLD" id="SFLDS00003">
    <property type="entry name" value="Haloacid_Dehalogenase"/>
    <property type="match status" value="1"/>
</dbReference>
<dbReference type="InterPro" id="IPR041492">
    <property type="entry name" value="HAD_2"/>
</dbReference>
<dbReference type="SFLD" id="SFLDG01129">
    <property type="entry name" value="C1.5:_HAD__Beta-PGM__Phosphata"/>
    <property type="match status" value="1"/>
</dbReference>
<dbReference type="NCBIfam" id="TIGR01509">
    <property type="entry name" value="HAD-SF-IA-v3"/>
    <property type="match status" value="1"/>
</dbReference>
<dbReference type="PRINTS" id="PR00413">
    <property type="entry name" value="HADHALOGNASE"/>
</dbReference>
<dbReference type="Gene3D" id="1.20.120.710">
    <property type="entry name" value="Haloacid dehalogenase hydrolase-like domain"/>
    <property type="match status" value="1"/>
</dbReference>